<dbReference type="GO" id="GO:0050684">
    <property type="term" value="P:regulation of mRNA processing"/>
    <property type="evidence" value="ECO:0007669"/>
    <property type="project" value="TreeGrafter"/>
</dbReference>
<dbReference type="GO" id="GO:0005524">
    <property type="term" value="F:ATP binding"/>
    <property type="evidence" value="ECO:0007669"/>
    <property type="project" value="UniProtKB-KW"/>
</dbReference>
<dbReference type="InterPro" id="IPR011009">
    <property type="entry name" value="Kinase-like_dom_sf"/>
</dbReference>
<dbReference type="Pfam" id="PF00069">
    <property type="entry name" value="Pkinase"/>
    <property type="match status" value="1"/>
</dbReference>
<protein>
    <recommendedName>
        <fullName evidence="1">non-specific serine/threonine protein kinase</fullName>
        <ecNumber evidence="1">2.7.11.1</ecNumber>
    </recommendedName>
</protein>
<comment type="catalytic activity">
    <reaction evidence="7">
        <text>L-threonyl-[protein] + ATP = O-phospho-L-threonyl-[protein] + ADP + H(+)</text>
        <dbReference type="Rhea" id="RHEA:46608"/>
        <dbReference type="Rhea" id="RHEA-COMP:11060"/>
        <dbReference type="Rhea" id="RHEA-COMP:11605"/>
        <dbReference type="ChEBI" id="CHEBI:15378"/>
        <dbReference type="ChEBI" id="CHEBI:30013"/>
        <dbReference type="ChEBI" id="CHEBI:30616"/>
        <dbReference type="ChEBI" id="CHEBI:61977"/>
        <dbReference type="ChEBI" id="CHEBI:456216"/>
        <dbReference type="EC" id="2.7.11.1"/>
    </reaction>
</comment>
<dbReference type="RefSeq" id="XP_002582251.1">
    <property type="nucleotide sequence ID" value="XM_002582205.1"/>
</dbReference>
<dbReference type="GO" id="GO:0000245">
    <property type="term" value="P:spliceosomal complex assembly"/>
    <property type="evidence" value="ECO:0007669"/>
    <property type="project" value="TreeGrafter"/>
</dbReference>
<sequence>MSQNDTIEEQTLPFSHSKTFFPVKIGQTFKGRYRVIAKLGYGAYSTVWLAWDERAKAYASLKISIQVDDAKTSPVTNEVNMLRRMGKIAEIDHPGLDFTRLANDIFQISRSSGRHYCIVCKPQGPTAFDLQQLFSEAKMPKVMVKGLIHYLLFSLNWLHVNCGVAHTDISPKNILLEAGDDSIFRDIEDEESRDPSIPILSGDGNAVVYRSRNTRLSPPGNPILMDFGQTRLIEGRVNQDWWMSDLYRAPEVLLKLPWAYPVDIFATGVMTLYLMEGKNLFEPIDHVHNQYVLPLALAQYIGYLGPPPLEIIKQSPLFSEYFDSEGKWVCEVPIPKNSLEDFVTTFEPGEEKDQFLRFIRKMLTWDQEARATSIELISDEWLTRPVDDIWR</sequence>
<gene>
    <name evidence="10" type="ORF">UREG_07024</name>
</gene>
<keyword evidence="11" id="KW-1185">Reference proteome</keyword>
<dbReference type="SUPFAM" id="SSF56112">
    <property type="entry name" value="Protein kinase-like (PK-like)"/>
    <property type="match status" value="1"/>
</dbReference>
<evidence type="ECO:0000313" key="11">
    <source>
        <dbReference type="Proteomes" id="UP000002058"/>
    </source>
</evidence>
<evidence type="ECO:0000256" key="4">
    <source>
        <dbReference type="ARBA" id="ARBA00022741"/>
    </source>
</evidence>
<evidence type="ECO:0000313" key="10">
    <source>
        <dbReference type="EMBL" id="EEP82159.1"/>
    </source>
</evidence>
<dbReference type="eggNOG" id="KOG1290">
    <property type="taxonomic scope" value="Eukaryota"/>
</dbReference>
<dbReference type="SMART" id="SM00220">
    <property type="entry name" value="S_TKc"/>
    <property type="match status" value="1"/>
</dbReference>
<dbReference type="VEuPathDB" id="FungiDB:UREG_07024"/>
<dbReference type="Gene3D" id="1.10.510.10">
    <property type="entry name" value="Transferase(Phosphotransferase) domain 1"/>
    <property type="match status" value="1"/>
</dbReference>
<evidence type="ECO:0000259" key="9">
    <source>
        <dbReference type="PROSITE" id="PS50011"/>
    </source>
</evidence>
<dbReference type="PANTHER" id="PTHR47634:SF9">
    <property type="entry name" value="PROTEIN KINASE DOMAIN-CONTAINING PROTEIN-RELATED"/>
    <property type="match status" value="1"/>
</dbReference>
<dbReference type="InterPro" id="IPR000719">
    <property type="entry name" value="Prot_kinase_dom"/>
</dbReference>
<evidence type="ECO:0000256" key="2">
    <source>
        <dbReference type="ARBA" id="ARBA00022527"/>
    </source>
</evidence>
<dbReference type="InParanoid" id="C4JXX3"/>
<dbReference type="GeneID" id="8440599"/>
<accession>C4JXX3</accession>
<keyword evidence="4" id="KW-0547">Nucleotide-binding</keyword>
<keyword evidence="2" id="KW-0723">Serine/threonine-protein kinase</keyword>
<evidence type="ECO:0000256" key="5">
    <source>
        <dbReference type="ARBA" id="ARBA00022777"/>
    </source>
</evidence>
<evidence type="ECO:0000256" key="6">
    <source>
        <dbReference type="ARBA" id="ARBA00022840"/>
    </source>
</evidence>
<dbReference type="GO" id="GO:0005737">
    <property type="term" value="C:cytoplasm"/>
    <property type="evidence" value="ECO:0007669"/>
    <property type="project" value="TreeGrafter"/>
</dbReference>
<proteinExistence type="predicted"/>
<dbReference type="PROSITE" id="PS50011">
    <property type="entry name" value="PROTEIN_KINASE_DOM"/>
    <property type="match status" value="1"/>
</dbReference>
<reference evidence="11" key="1">
    <citation type="journal article" date="2009" name="Genome Res.">
        <title>Comparative genomic analyses of the human fungal pathogens Coccidioides and their relatives.</title>
        <authorList>
            <person name="Sharpton T.J."/>
            <person name="Stajich J.E."/>
            <person name="Rounsley S.D."/>
            <person name="Gardner M.J."/>
            <person name="Wortman J.R."/>
            <person name="Jordar V.S."/>
            <person name="Maiti R."/>
            <person name="Kodira C.D."/>
            <person name="Neafsey D.E."/>
            <person name="Zeng Q."/>
            <person name="Hung C.-Y."/>
            <person name="McMahan C."/>
            <person name="Muszewska A."/>
            <person name="Grynberg M."/>
            <person name="Mandel M.A."/>
            <person name="Kellner E.M."/>
            <person name="Barker B.M."/>
            <person name="Galgiani J.N."/>
            <person name="Orbach M.J."/>
            <person name="Kirkland T.N."/>
            <person name="Cole G.T."/>
            <person name="Henn M.R."/>
            <person name="Birren B.W."/>
            <person name="Taylor J.W."/>
        </authorList>
    </citation>
    <scope>NUCLEOTIDE SEQUENCE [LARGE SCALE GENOMIC DNA]</scope>
    <source>
        <strain evidence="11">UAMH 1704</strain>
    </source>
</reference>
<evidence type="ECO:0000256" key="8">
    <source>
        <dbReference type="ARBA" id="ARBA00048679"/>
    </source>
</evidence>
<organism evidence="10 11">
    <name type="scientific">Uncinocarpus reesii (strain UAMH 1704)</name>
    <dbReference type="NCBI Taxonomy" id="336963"/>
    <lineage>
        <taxon>Eukaryota</taxon>
        <taxon>Fungi</taxon>
        <taxon>Dikarya</taxon>
        <taxon>Ascomycota</taxon>
        <taxon>Pezizomycotina</taxon>
        <taxon>Eurotiomycetes</taxon>
        <taxon>Eurotiomycetidae</taxon>
        <taxon>Onygenales</taxon>
        <taxon>Onygenaceae</taxon>
        <taxon>Uncinocarpus</taxon>
    </lineage>
</organism>
<dbReference type="PANTHER" id="PTHR47634">
    <property type="entry name" value="PROTEIN KINASE DOMAIN-CONTAINING PROTEIN-RELATED"/>
    <property type="match status" value="1"/>
</dbReference>
<evidence type="ECO:0000256" key="7">
    <source>
        <dbReference type="ARBA" id="ARBA00047899"/>
    </source>
</evidence>
<evidence type="ECO:0000256" key="3">
    <source>
        <dbReference type="ARBA" id="ARBA00022679"/>
    </source>
</evidence>
<evidence type="ECO:0000256" key="1">
    <source>
        <dbReference type="ARBA" id="ARBA00012513"/>
    </source>
</evidence>
<dbReference type="HOGENOM" id="CLU_000288_81_1_1"/>
<name>C4JXX3_UNCRE</name>
<dbReference type="EMBL" id="CH476619">
    <property type="protein sequence ID" value="EEP82159.1"/>
    <property type="molecule type" value="Genomic_DNA"/>
</dbReference>
<dbReference type="Proteomes" id="UP000002058">
    <property type="component" value="Unassembled WGS sequence"/>
</dbReference>
<dbReference type="EC" id="2.7.11.1" evidence="1"/>
<feature type="domain" description="Protein kinase" evidence="9">
    <location>
        <begin position="33"/>
        <end position="382"/>
    </location>
</feature>
<dbReference type="KEGG" id="ure:UREG_07024"/>
<dbReference type="AlphaFoldDB" id="C4JXX3"/>
<dbReference type="InterPro" id="IPR051334">
    <property type="entry name" value="SRPK"/>
</dbReference>
<comment type="catalytic activity">
    <reaction evidence="8">
        <text>L-seryl-[protein] + ATP = O-phospho-L-seryl-[protein] + ADP + H(+)</text>
        <dbReference type="Rhea" id="RHEA:17989"/>
        <dbReference type="Rhea" id="RHEA-COMP:9863"/>
        <dbReference type="Rhea" id="RHEA-COMP:11604"/>
        <dbReference type="ChEBI" id="CHEBI:15378"/>
        <dbReference type="ChEBI" id="CHEBI:29999"/>
        <dbReference type="ChEBI" id="CHEBI:30616"/>
        <dbReference type="ChEBI" id="CHEBI:83421"/>
        <dbReference type="ChEBI" id="CHEBI:456216"/>
        <dbReference type="EC" id="2.7.11.1"/>
    </reaction>
</comment>
<keyword evidence="5" id="KW-0418">Kinase</keyword>
<keyword evidence="3" id="KW-0808">Transferase</keyword>
<dbReference type="OrthoDB" id="5979581at2759"/>
<keyword evidence="6" id="KW-0067">ATP-binding</keyword>
<dbReference type="GO" id="GO:0005634">
    <property type="term" value="C:nucleus"/>
    <property type="evidence" value="ECO:0007669"/>
    <property type="project" value="TreeGrafter"/>
</dbReference>
<dbReference type="GO" id="GO:0004674">
    <property type="term" value="F:protein serine/threonine kinase activity"/>
    <property type="evidence" value="ECO:0007669"/>
    <property type="project" value="UniProtKB-KW"/>
</dbReference>
<dbReference type="Gene3D" id="3.30.200.20">
    <property type="entry name" value="Phosphorylase Kinase, domain 1"/>
    <property type="match status" value="1"/>
</dbReference>
<dbReference type="OMA" id="GRGLEYT"/>